<organism evidence="2 3">
    <name type="scientific">Serratia oryzae</name>
    <dbReference type="NCBI Taxonomy" id="2034155"/>
    <lineage>
        <taxon>Bacteria</taxon>
        <taxon>Pseudomonadati</taxon>
        <taxon>Pseudomonadota</taxon>
        <taxon>Gammaproteobacteria</taxon>
        <taxon>Enterobacterales</taxon>
        <taxon>Yersiniaceae</taxon>
        <taxon>Serratia</taxon>
    </lineage>
</organism>
<protein>
    <submittedName>
        <fullName evidence="2">Uncharacterized protein</fullName>
    </submittedName>
</protein>
<gene>
    <name evidence="2" type="ORF">BMI79_15475</name>
</gene>
<reference evidence="2 3" key="1">
    <citation type="submission" date="2016-11" db="EMBL/GenBank/DDBJ databases">
        <title>Rahnella oryzae sp. nov., isolated from rice root.</title>
        <authorList>
            <person name="Zhang X.-X."/>
            <person name="Zhang J."/>
        </authorList>
    </citation>
    <scope>NUCLEOTIDE SEQUENCE [LARGE SCALE GENOMIC DNA]</scope>
    <source>
        <strain evidence="2 3">J11-6</strain>
    </source>
</reference>
<keyword evidence="1" id="KW-1133">Transmembrane helix</keyword>
<proteinExistence type="predicted"/>
<keyword evidence="1" id="KW-0812">Transmembrane</keyword>
<dbReference type="AlphaFoldDB" id="A0A1S8CHT7"/>
<feature type="transmembrane region" description="Helical" evidence="1">
    <location>
        <begin position="86"/>
        <end position="111"/>
    </location>
</feature>
<dbReference type="EMBL" id="MOXD01000008">
    <property type="protein sequence ID" value="OMQ21477.1"/>
    <property type="molecule type" value="Genomic_DNA"/>
</dbReference>
<evidence type="ECO:0000313" key="3">
    <source>
        <dbReference type="Proteomes" id="UP000216021"/>
    </source>
</evidence>
<dbReference type="InterPro" id="IPR049802">
    <property type="entry name" value="RhsC-like_FIX"/>
</dbReference>
<name>A0A1S8CHT7_9GAMM</name>
<keyword evidence="1" id="KW-0472">Membrane</keyword>
<dbReference type="RefSeq" id="WP_076943105.1">
    <property type="nucleotide sequence ID" value="NZ_MOXD01000008.1"/>
</dbReference>
<evidence type="ECO:0000256" key="1">
    <source>
        <dbReference type="SAM" id="Phobius"/>
    </source>
</evidence>
<evidence type="ECO:0000313" key="2">
    <source>
        <dbReference type="EMBL" id="OMQ21477.1"/>
    </source>
</evidence>
<dbReference type="Proteomes" id="UP000216021">
    <property type="component" value="Unassembled WGS sequence"/>
</dbReference>
<keyword evidence="3" id="KW-1185">Reference proteome</keyword>
<comment type="caution">
    <text evidence="2">The sequence shown here is derived from an EMBL/GenBank/DDBJ whole genome shotgun (WGS) entry which is preliminary data.</text>
</comment>
<sequence>MDTELQNALAFYKPAPEGWFSGAKRQMEAAGEWIWETIQGDFNDNQTTGQVVTGTLISMIPLVDQICDVRDLVANCKKIKEEDSNVWSWVALVLTLIGCFPTLGSLCKGAFKVLFLKLRKVAFGVSPGSQVIEKALEGSIQLLNTFLDLKATRAALKWAKIPNAYRYLEKMVREVMGAITTAKLLAVFDTLMDVTKTLLNKAQSWGPDSLKQPIKALWNTLVEVRNKADSMLAKALAPVQDLLDRLANKLRVEGDNAYRAHVGNNSHVLGWEKRVSEEIKLFEREKPRWVDVDVKIKYPPLSQLDPHQIEKIERGWPDISKKSKNKALQGKFNTFDRSMSAAEIPPGEKLYRVIDPNSSDNSICWMREGEFKKLTSKNDWRRRFAVWKSWNENGEYVIYTVPPGQPLKVWEGRAGTQINKVEEKYSLEGGAVQIVLDPDQLKKEFTGQRLKTGWGYQDVDSDPLSPYLGLPRLETKNNWYVPKEK</sequence>
<accession>A0A1S8CHT7</accession>
<dbReference type="OrthoDB" id="7324255at2"/>
<dbReference type="CDD" id="cd20746">
    <property type="entry name" value="FIX_Ntox15_NUC_DUF4112_RhsA-like"/>
    <property type="match status" value="1"/>
</dbReference>